<dbReference type="Gene3D" id="2.40.300.10">
    <property type="entry name" value="Head decoration protein D"/>
    <property type="match status" value="1"/>
</dbReference>
<feature type="compositionally biased region" description="Polar residues" evidence="1">
    <location>
        <begin position="178"/>
        <end position="191"/>
    </location>
</feature>
<dbReference type="InterPro" id="IPR008640">
    <property type="entry name" value="Adhesin_Head_dom"/>
</dbReference>
<dbReference type="Gene3D" id="2.150.10.10">
    <property type="entry name" value="Serralysin-like metalloprotease, C-terminal"/>
    <property type="match status" value="2"/>
</dbReference>
<proteinExistence type="predicted"/>
<dbReference type="SUPFAM" id="SSF101967">
    <property type="entry name" value="Adhesin YadA, collagen-binding domain"/>
    <property type="match status" value="1"/>
</dbReference>
<feature type="domain" description="Trimeric autotransporter adhesin YadA-like head" evidence="2">
    <location>
        <begin position="87"/>
        <end position="113"/>
    </location>
</feature>
<comment type="caution">
    <text evidence="4">The sequence shown here is derived from an EMBL/GenBank/DDBJ whole genome shotgun (WGS) entry which is preliminary data.</text>
</comment>
<evidence type="ECO:0000259" key="2">
    <source>
        <dbReference type="Pfam" id="PF05658"/>
    </source>
</evidence>
<feature type="domain" description="Trimeric autotransporter adhesin YadA-like head" evidence="2">
    <location>
        <begin position="171"/>
        <end position="193"/>
    </location>
</feature>
<feature type="region of interest" description="Disordered" evidence="1">
    <location>
        <begin position="172"/>
        <end position="206"/>
    </location>
</feature>
<sequence>MADEGCNQTASGSCSHAEGNSTTASGFASHAEGYETTSSASASHAEGYQTIAFLDMAHAEGNGTLASGPASHAEGYRTFAVNDAAHAEGGLTTASGTQSHAEGAQTTASGTQSHAEGNQTTASGEISHAEGQYSTASGAFAHAEGGDTLAAGNGSHAEGLLTQANGLSSHAEGFSTIAGGSNSHAEGSNTIALPDHPNSHIMGTNGQTLYPGSWHLANGSSSAPDLAAVLQGSTGNLYLQGTVISPGADYAEMFETVDGLPIEPGYFVTTDGERVRKATPSDQYILGVVSASPSFLGNASHLNWSGKYAVDKWGRVIYEDRAVEAVTDNEGNILAPAHFVNTAVINPQFDPSQTYVSRMDRPEWVAVGTMGKLLVRDDGTCQVNGFCLPGENGVATASVEGYRVLARTAPDQIRIYVK</sequence>
<dbReference type="Pfam" id="PF11962">
    <property type="entry name" value="Peptidase_G2"/>
    <property type="match status" value="1"/>
</dbReference>
<feature type="domain" description="Trimeric autotransporter adhesin YadA-like head" evidence="2">
    <location>
        <begin position="115"/>
        <end position="141"/>
    </location>
</feature>
<feature type="region of interest" description="Disordered" evidence="1">
    <location>
        <begin position="90"/>
        <end position="132"/>
    </location>
</feature>
<evidence type="ECO:0000313" key="4">
    <source>
        <dbReference type="EMBL" id="MBP2111237.1"/>
    </source>
</evidence>
<dbReference type="Proteomes" id="UP000773462">
    <property type="component" value="Unassembled WGS sequence"/>
</dbReference>
<feature type="domain" description="Peptidase G2 IMC autoproteolytic cleavage" evidence="3">
    <location>
        <begin position="226"/>
        <end position="405"/>
    </location>
</feature>
<feature type="compositionally biased region" description="Polar residues" evidence="1">
    <location>
        <begin position="92"/>
        <end position="124"/>
    </location>
</feature>
<feature type="region of interest" description="Disordered" evidence="1">
    <location>
        <begin position="1"/>
        <end position="26"/>
    </location>
</feature>
<evidence type="ECO:0000313" key="5">
    <source>
        <dbReference type="Proteomes" id="UP000773462"/>
    </source>
</evidence>
<dbReference type="InterPro" id="IPR011049">
    <property type="entry name" value="Serralysin-like_metalloprot_C"/>
</dbReference>
<organism evidence="4 5">
    <name type="scientific">Paenibacillus silagei</name>
    <dbReference type="NCBI Taxonomy" id="1670801"/>
    <lineage>
        <taxon>Bacteria</taxon>
        <taxon>Bacillati</taxon>
        <taxon>Bacillota</taxon>
        <taxon>Bacilli</taxon>
        <taxon>Bacillales</taxon>
        <taxon>Paenibacillaceae</taxon>
        <taxon>Paenibacillus</taxon>
    </lineage>
</organism>
<accession>A0ABS4NPG8</accession>
<dbReference type="EMBL" id="JAGGLV010000003">
    <property type="protein sequence ID" value="MBP2111237.1"/>
    <property type="molecule type" value="Genomic_DNA"/>
</dbReference>
<dbReference type="RefSeq" id="WP_209870787.1">
    <property type="nucleotide sequence ID" value="NZ_JAGGLV010000003.1"/>
</dbReference>
<reference evidence="4 5" key="1">
    <citation type="submission" date="2021-03" db="EMBL/GenBank/DDBJ databases">
        <title>Genomic Encyclopedia of Type Strains, Phase IV (KMG-IV): sequencing the most valuable type-strain genomes for metagenomic binning, comparative biology and taxonomic classification.</title>
        <authorList>
            <person name="Goeker M."/>
        </authorList>
    </citation>
    <scope>NUCLEOTIDE SEQUENCE [LARGE SCALE GENOMIC DNA]</scope>
    <source>
        <strain evidence="4 5">DSM 101953</strain>
    </source>
</reference>
<dbReference type="Pfam" id="PF05658">
    <property type="entry name" value="YadA_head"/>
    <property type="match status" value="4"/>
</dbReference>
<feature type="domain" description="Trimeric autotransporter adhesin YadA-like head" evidence="2">
    <location>
        <begin position="59"/>
        <end position="81"/>
    </location>
</feature>
<keyword evidence="5" id="KW-1185">Reference proteome</keyword>
<gene>
    <name evidence="4" type="ORF">J2Z70_001378</name>
</gene>
<protein>
    <submittedName>
        <fullName evidence="4">Autotransporter adhesin</fullName>
    </submittedName>
</protein>
<dbReference type="InterPro" id="IPR021865">
    <property type="entry name" value="Peptidase_G2"/>
</dbReference>
<dbReference type="CDD" id="cd12820">
    <property type="entry name" value="LbR_YadA-like"/>
    <property type="match status" value="1"/>
</dbReference>
<evidence type="ECO:0000256" key="1">
    <source>
        <dbReference type="SAM" id="MobiDB-lite"/>
    </source>
</evidence>
<dbReference type="Gene3D" id="4.10.80.40">
    <property type="entry name" value="succinate dehydrogenase protein domain"/>
    <property type="match status" value="1"/>
</dbReference>
<name>A0ABS4NPG8_9BACL</name>
<evidence type="ECO:0000259" key="3">
    <source>
        <dbReference type="Pfam" id="PF11962"/>
    </source>
</evidence>